<keyword evidence="1" id="KW-0393">Immunoglobulin domain</keyword>
<comment type="caution">
    <text evidence="3">The sequence shown here is derived from an EMBL/GenBank/DDBJ whole genome shotgun (WGS) entry which is preliminary data.</text>
</comment>
<proteinExistence type="predicted"/>
<dbReference type="AlphaFoldDB" id="A0A8J6KCU2"/>
<dbReference type="PANTHER" id="PTHR23411">
    <property type="entry name" value="TAPASIN"/>
    <property type="match status" value="1"/>
</dbReference>
<name>A0A8J6KCU2_ELECQ</name>
<feature type="domain" description="Ig-like" evidence="2">
    <location>
        <begin position="42"/>
        <end position="136"/>
    </location>
</feature>
<dbReference type="OrthoDB" id="8694217at2759"/>
<evidence type="ECO:0000313" key="4">
    <source>
        <dbReference type="Proteomes" id="UP000770717"/>
    </source>
</evidence>
<organism evidence="3 4">
    <name type="scientific">Eleutherodactylus coqui</name>
    <name type="common">Puerto Rican coqui</name>
    <dbReference type="NCBI Taxonomy" id="57060"/>
    <lineage>
        <taxon>Eukaryota</taxon>
        <taxon>Metazoa</taxon>
        <taxon>Chordata</taxon>
        <taxon>Craniata</taxon>
        <taxon>Vertebrata</taxon>
        <taxon>Euteleostomi</taxon>
        <taxon>Amphibia</taxon>
        <taxon>Batrachia</taxon>
        <taxon>Anura</taxon>
        <taxon>Neobatrachia</taxon>
        <taxon>Hyloidea</taxon>
        <taxon>Eleutherodactylidae</taxon>
        <taxon>Eleutherodactylinae</taxon>
        <taxon>Eleutherodactylus</taxon>
        <taxon>Eleutherodactylus</taxon>
    </lineage>
</organism>
<dbReference type="Proteomes" id="UP000770717">
    <property type="component" value="Unassembled WGS sequence"/>
</dbReference>
<dbReference type="InterPro" id="IPR013783">
    <property type="entry name" value="Ig-like_fold"/>
</dbReference>
<dbReference type="PROSITE" id="PS00290">
    <property type="entry name" value="IG_MHC"/>
    <property type="match status" value="2"/>
</dbReference>
<dbReference type="InterPro" id="IPR050380">
    <property type="entry name" value="Immune_Resp_Modulators"/>
</dbReference>
<dbReference type="SMART" id="SM00407">
    <property type="entry name" value="IGc1"/>
    <property type="match status" value="3"/>
</dbReference>
<sequence length="351" mass="39429">MPTPVEVQWNSGSITSGIKNFPAVLGKSGTYFSACESKTSPPTVKVMQASCGENGSVDLVCLVNKYSPRDIKIQWLLNGEKTSIVPSNSTPYKDDDGTFGTFSKVSVPKEDWITGDSYTCKVHHAASETKEEDTIKKCQESVVPKVVILPPTPKDLFVTKQPKVTCVVSQMESTESLEIKWKREDGKKALAFPTEPEIDYTGRYIVKSTLKLSLADWTDGKTFTCIVQHSDLPNSVEKSIKKTQVETIDPSVYVFPPPTEELALYDFATLICFVKSFKPKDMYIQWLKNGIALDEEYYTNTNPILQEEEETYYLYSTLTIEKSDWNRGVTWTCNSVHSKITSKDIKKSRGK</sequence>
<dbReference type="FunFam" id="2.60.40.10:FF:000998">
    <property type="entry name" value="Immunoglobulin heavy constant epsilon"/>
    <property type="match status" value="1"/>
</dbReference>
<dbReference type="CDD" id="cd05768">
    <property type="entry name" value="IgC1_CH3_IgAGD_CH4_IgAEM"/>
    <property type="match status" value="1"/>
</dbReference>
<dbReference type="InterPro" id="IPR036179">
    <property type="entry name" value="Ig-like_dom_sf"/>
</dbReference>
<evidence type="ECO:0000259" key="2">
    <source>
        <dbReference type="PROSITE" id="PS50835"/>
    </source>
</evidence>
<dbReference type="InterPro" id="IPR003597">
    <property type="entry name" value="Ig_C1-set"/>
</dbReference>
<reference evidence="3" key="1">
    <citation type="thesis" date="2020" institute="ProQuest LLC" country="789 East Eisenhower Parkway, Ann Arbor, MI, USA">
        <title>Comparative Genomics and Chromosome Evolution.</title>
        <authorList>
            <person name="Mudd A.B."/>
        </authorList>
    </citation>
    <scope>NUCLEOTIDE SEQUENCE</scope>
    <source>
        <strain evidence="3">HN-11 Male</strain>
        <tissue evidence="3">Kidney and liver</tissue>
    </source>
</reference>
<dbReference type="InterPro" id="IPR007110">
    <property type="entry name" value="Ig-like_dom"/>
</dbReference>
<dbReference type="SUPFAM" id="SSF48726">
    <property type="entry name" value="Immunoglobulin"/>
    <property type="match status" value="3"/>
</dbReference>
<feature type="domain" description="Ig-like" evidence="2">
    <location>
        <begin position="144"/>
        <end position="241"/>
    </location>
</feature>
<dbReference type="Gene3D" id="2.60.40.10">
    <property type="entry name" value="Immunoglobulins"/>
    <property type="match status" value="4"/>
</dbReference>
<dbReference type="InterPro" id="IPR003006">
    <property type="entry name" value="Ig/MHC_CS"/>
</dbReference>
<feature type="domain" description="Ig-like" evidence="2">
    <location>
        <begin position="250"/>
        <end position="346"/>
    </location>
</feature>
<dbReference type="EMBL" id="WNTK01000003">
    <property type="protein sequence ID" value="KAG9486980.1"/>
    <property type="molecule type" value="Genomic_DNA"/>
</dbReference>
<dbReference type="PROSITE" id="PS50835">
    <property type="entry name" value="IG_LIKE"/>
    <property type="match status" value="3"/>
</dbReference>
<evidence type="ECO:0000313" key="3">
    <source>
        <dbReference type="EMBL" id="KAG9486980.1"/>
    </source>
</evidence>
<dbReference type="FunFam" id="2.60.40.10:FF:000463">
    <property type="entry name" value="Immunoglobulin heavy constant gamma 1"/>
    <property type="match status" value="2"/>
</dbReference>
<keyword evidence="4" id="KW-1185">Reference proteome</keyword>
<dbReference type="Pfam" id="PF07654">
    <property type="entry name" value="C1-set"/>
    <property type="match status" value="3"/>
</dbReference>
<evidence type="ECO:0000256" key="1">
    <source>
        <dbReference type="ARBA" id="ARBA00023319"/>
    </source>
</evidence>
<accession>A0A8J6KCU2</accession>
<protein>
    <recommendedName>
        <fullName evidence="2">Ig-like domain-containing protein</fullName>
    </recommendedName>
</protein>
<gene>
    <name evidence="3" type="ORF">GDO78_007050</name>
</gene>